<keyword evidence="2" id="KW-0812">Transmembrane</keyword>
<dbReference type="EMBL" id="FNJB01000010">
    <property type="protein sequence ID" value="SDP58007.1"/>
    <property type="molecule type" value="Genomic_DNA"/>
</dbReference>
<evidence type="ECO:0000313" key="4">
    <source>
        <dbReference type="Proteomes" id="UP000199651"/>
    </source>
</evidence>
<dbReference type="STRING" id="504798.SAMN05421871_110222"/>
<keyword evidence="2" id="KW-1133">Transmembrane helix</keyword>
<name>A0A1H0TVC6_9PSEU</name>
<protein>
    <recommendedName>
        <fullName evidence="5">Tryptophan-associated transmembrane protein (Trp_oprn_chp)</fullName>
    </recommendedName>
</protein>
<keyword evidence="2" id="KW-0472">Membrane</keyword>
<dbReference type="AlphaFoldDB" id="A0A1H0TVC6"/>
<gene>
    <name evidence="3" type="ORF">SAMN05192558_110222</name>
</gene>
<evidence type="ECO:0000256" key="1">
    <source>
        <dbReference type="SAM" id="MobiDB-lite"/>
    </source>
</evidence>
<feature type="region of interest" description="Disordered" evidence="1">
    <location>
        <begin position="177"/>
        <end position="196"/>
    </location>
</feature>
<evidence type="ECO:0008006" key="5">
    <source>
        <dbReference type="Google" id="ProtNLM"/>
    </source>
</evidence>
<feature type="transmembrane region" description="Helical" evidence="2">
    <location>
        <begin position="68"/>
        <end position="87"/>
    </location>
</feature>
<dbReference type="Proteomes" id="UP000199651">
    <property type="component" value="Unassembled WGS sequence"/>
</dbReference>
<sequence length="196" mass="19322">MTAGWRATALLGGLLGLAAAVSTVVGTFLPLFGGEVRAAGQVLTMTITGWDFSTTGGPKSGDAPVTGVPLSIAAGALLVAAVASLVAAPRRATPAAKRLAAALCGVATAFLAGAVATVTAQVVSWEASFRPTNNSPVGALIEYSAGVGIGFWLLVAAVVVAFPTAFLALRGGPPAVPTPAPPREAHGSVQLRSPEA</sequence>
<proteinExistence type="predicted"/>
<accession>A0A1H0TVC6</accession>
<keyword evidence="4" id="KW-1185">Reference proteome</keyword>
<feature type="transmembrane region" description="Helical" evidence="2">
    <location>
        <begin position="99"/>
        <end position="123"/>
    </location>
</feature>
<reference evidence="4" key="1">
    <citation type="submission" date="2016-10" db="EMBL/GenBank/DDBJ databases">
        <authorList>
            <person name="Varghese N."/>
            <person name="Submissions S."/>
        </authorList>
    </citation>
    <scope>NUCLEOTIDE SEQUENCE [LARGE SCALE GENOMIC DNA]</scope>
    <source>
        <strain evidence="4">IBRC-M 10655</strain>
    </source>
</reference>
<dbReference type="RefSeq" id="WP_091381171.1">
    <property type="nucleotide sequence ID" value="NZ_FNDV01000010.1"/>
</dbReference>
<organism evidence="3 4">
    <name type="scientific">Actinokineospora alba</name>
    <dbReference type="NCBI Taxonomy" id="504798"/>
    <lineage>
        <taxon>Bacteria</taxon>
        <taxon>Bacillati</taxon>
        <taxon>Actinomycetota</taxon>
        <taxon>Actinomycetes</taxon>
        <taxon>Pseudonocardiales</taxon>
        <taxon>Pseudonocardiaceae</taxon>
        <taxon>Actinokineospora</taxon>
    </lineage>
</organism>
<evidence type="ECO:0000256" key="2">
    <source>
        <dbReference type="SAM" id="Phobius"/>
    </source>
</evidence>
<feature type="transmembrane region" description="Helical" evidence="2">
    <location>
        <begin position="143"/>
        <end position="169"/>
    </location>
</feature>
<evidence type="ECO:0000313" key="3">
    <source>
        <dbReference type="EMBL" id="SDP58007.1"/>
    </source>
</evidence>